<sequence>MTGKSRVLGLMALQEKARIAGTLADLREAARQKDEAERMVSRLHDALARQSKGAGVRLAAEVMAERAMAAQILTEAERHRMKREAFATQMAEEQAKLARQEHRHQTLADKAKAARRGEAEERQAARDAAQPPRRR</sequence>
<dbReference type="RefSeq" id="WP_281464049.1">
    <property type="nucleotide sequence ID" value="NZ_CP124535.1"/>
</dbReference>
<dbReference type="Proteomes" id="UP001230978">
    <property type="component" value="Chromosome"/>
</dbReference>
<feature type="coiled-coil region" evidence="1">
    <location>
        <begin position="19"/>
        <end position="46"/>
    </location>
</feature>
<feature type="region of interest" description="Disordered" evidence="2">
    <location>
        <begin position="91"/>
        <end position="135"/>
    </location>
</feature>
<proteinExistence type="predicted"/>
<feature type="compositionally biased region" description="Basic and acidic residues" evidence="2">
    <location>
        <begin position="93"/>
        <end position="125"/>
    </location>
</feature>
<evidence type="ECO:0000256" key="2">
    <source>
        <dbReference type="SAM" id="MobiDB-lite"/>
    </source>
</evidence>
<evidence type="ECO:0000256" key="1">
    <source>
        <dbReference type="SAM" id="Coils"/>
    </source>
</evidence>
<dbReference type="EMBL" id="CP124535">
    <property type="protein sequence ID" value="WGV14918.1"/>
    <property type="molecule type" value="Genomic_DNA"/>
</dbReference>
<name>A0ABY8Q256_9RHOB</name>
<accession>A0ABY8Q256</accession>
<gene>
    <name evidence="3" type="ORF">QF092_11540</name>
</gene>
<reference evidence="3 4" key="1">
    <citation type="submission" date="2023-04" db="EMBL/GenBank/DDBJ databases">
        <title>YMD61, complete Genome.</title>
        <authorList>
            <person name="Zhang J."/>
        </authorList>
    </citation>
    <scope>NUCLEOTIDE SEQUENCE [LARGE SCALE GENOMIC DNA]</scope>
    <source>
        <strain evidence="3 4">YMD61</strain>
    </source>
</reference>
<protein>
    <submittedName>
        <fullName evidence="3">Uncharacterized protein</fullName>
    </submittedName>
</protein>
<feature type="compositionally biased region" description="Low complexity" evidence="2">
    <location>
        <begin position="126"/>
        <end position="135"/>
    </location>
</feature>
<keyword evidence="4" id="KW-1185">Reference proteome</keyword>
<keyword evidence="1" id="KW-0175">Coiled coil</keyword>
<evidence type="ECO:0000313" key="3">
    <source>
        <dbReference type="EMBL" id="WGV14918.1"/>
    </source>
</evidence>
<organism evidence="3 4">
    <name type="scientific">Fuscovulum ytuae</name>
    <dbReference type="NCBI Taxonomy" id="3042299"/>
    <lineage>
        <taxon>Bacteria</taxon>
        <taxon>Pseudomonadati</taxon>
        <taxon>Pseudomonadota</taxon>
        <taxon>Alphaproteobacteria</taxon>
        <taxon>Rhodobacterales</taxon>
        <taxon>Paracoccaceae</taxon>
        <taxon>Fuscovulum</taxon>
    </lineage>
</organism>
<evidence type="ECO:0000313" key="4">
    <source>
        <dbReference type="Proteomes" id="UP001230978"/>
    </source>
</evidence>